<dbReference type="GO" id="GO:0004497">
    <property type="term" value="F:monooxygenase activity"/>
    <property type="evidence" value="ECO:0007669"/>
    <property type="project" value="UniProtKB-KW"/>
</dbReference>
<dbReference type="SUPFAM" id="SSF51905">
    <property type="entry name" value="FAD/NAD(P)-binding domain"/>
    <property type="match status" value="1"/>
</dbReference>
<keyword evidence="9" id="KW-0812">Transmembrane</keyword>
<dbReference type="KEGG" id="sdf:ACG33_06125"/>
<dbReference type="EC" id="1.14.13.-" evidence="11"/>
<comment type="cofactor">
    <cofactor evidence="1">
        <name>FAD</name>
        <dbReference type="ChEBI" id="CHEBI:57692"/>
    </cofactor>
</comment>
<keyword evidence="12" id="KW-1185">Reference proteome</keyword>
<dbReference type="Pfam" id="PF01494">
    <property type="entry name" value="FAD_binding_3"/>
    <property type="match status" value="1"/>
</dbReference>
<sequence>MKRPDFHIVVIGGGMVGACVAALSAANPQLTGLRIAMLEAQPPTMPPPQDGNAEIDLRVSAFSRAAERILGSVGAWPLLPAQHICAYDDMVVWDAPRQPDDPGVIRFSAGAVGEPNLGHIIENRRVQWALYECAPFREQVTLLRAELTGLEFDNERAVLSLGDGRRISAMLVIGSDGAASRSRALAGIETRGREYDQQAFVTHVRTERAHGYTAWQRFLPEGPIAFLPLADGRSSIVWTTRPEQARELVGCPVEEVSRQIGAAIGHVLGDVELAGPRGVFPLRLQHAREYCRERFVLVGDAAHAMHPLAGQGVNLGFMDCAALVQILADALSRGARAEAIAELRVLRRYERWRKSENTLALGLIDTLNRVFSNSHPLLSTARRAGLAAVEHSGLTKRFFMGRALGMRGEIPRIASRSAGWS</sequence>
<gene>
    <name evidence="11" type="ORF">ACG33_06125</name>
</gene>
<protein>
    <submittedName>
        <fullName evidence="11">2-octaprenylphenol hydroxylase</fullName>
        <ecNumber evidence="11">1.14.13.-</ecNumber>
    </submittedName>
</protein>
<dbReference type="PRINTS" id="PR00420">
    <property type="entry name" value="RNGMNOXGNASE"/>
</dbReference>
<evidence type="ECO:0000259" key="10">
    <source>
        <dbReference type="Pfam" id="PF01494"/>
    </source>
</evidence>
<dbReference type="GO" id="GO:0110142">
    <property type="term" value="C:ubiquinone biosynthesis complex"/>
    <property type="evidence" value="ECO:0007669"/>
    <property type="project" value="UniProtKB-ARBA"/>
</dbReference>
<keyword evidence="6 11" id="KW-0560">Oxidoreductase</keyword>
<dbReference type="InterPro" id="IPR010971">
    <property type="entry name" value="UbiH/COQ6"/>
</dbReference>
<evidence type="ECO:0000256" key="2">
    <source>
        <dbReference type="ARBA" id="ARBA00004749"/>
    </source>
</evidence>
<dbReference type="PATRIC" id="fig|465721.4.peg.1304"/>
<dbReference type="FunFam" id="3.50.50.60:FF:000021">
    <property type="entry name" value="Ubiquinone biosynthesis monooxygenase COQ6"/>
    <property type="match status" value="1"/>
</dbReference>
<dbReference type="InterPro" id="IPR002938">
    <property type="entry name" value="FAD-bd"/>
</dbReference>
<dbReference type="PANTHER" id="PTHR43876">
    <property type="entry name" value="UBIQUINONE BIOSYNTHESIS MONOOXYGENASE COQ6, MITOCHONDRIAL"/>
    <property type="match status" value="1"/>
</dbReference>
<name>A0A127F8E1_STEDE</name>
<evidence type="ECO:0000256" key="7">
    <source>
        <dbReference type="ARBA" id="ARBA00023033"/>
    </source>
</evidence>
<evidence type="ECO:0000256" key="9">
    <source>
        <dbReference type="SAM" id="Phobius"/>
    </source>
</evidence>
<dbReference type="STRING" id="465721.ACG33_06125"/>
<comment type="similarity">
    <text evidence="3">Belongs to the UbiH/COQ6 family.</text>
</comment>
<dbReference type="GO" id="GO:0071949">
    <property type="term" value="F:FAD binding"/>
    <property type="evidence" value="ECO:0007669"/>
    <property type="project" value="InterPro"/>
</dbReference>
<dbReference type="PANTHER" id="PTHR43876:SF7">
    <property type="entry name" value="UBIQUINONE BIOSYNTHESIS MONOOXYGENASE COQ6, MITOCHONDRIAL"/>
    <property type="match status" value="1"/>
</dbReference>
<dbReference type="InterPro" id="IPR018168">
    <property type="entry name" value="Ubi_Hdrlase_CS"/>
</dbReference>
<dbReference type="Proteomes" id="UP000070250">
    <property type="component" value="Chromosome"/>
</dbReference>
<dbReference type="NCBIfam" id="TIGR01988">
    <property type="entry name" value="Ubi-OHases"/>
    <property type="match status" value="1"/>
</dbReference>
<dbReference type="GO" id="GO:0006744">
    <property type="term" value="P:ubiquinone biosynthetic process"/>
    <property type="evidence" value="ECO:0007669"/>
    <property type="project" value="UniProtKB-UniPathway"/>
</dbReference>
<keyword evidence="9" id="KW-1133">Transmembrane helix</keyword>
<evidence type="ECO:0000256" key="6">
    <source>
        <dbReference type="ARBA" id="ARBA00023002"/>
    </source>
</evidence>
<accession>A0A127F8E1</accession>
<comment type="subunit">
    <text evidence="8">Component of the Ubi complex metabolon, which regroups five ubiquinone biosynthesis proteins (UbiE, UbiF, UbiG, UbiH and UbiI) and two accessory factors (UbiK and the lipid-binding protein UbiJ).</text>
</comment>
<dbReference type="AlphaFoldDB" id="A0A127F8E1"/>
<dbReference type="PROSITE" id="PS01304">
    <property type="entry name" value="UBIH"/>
    <property type="match status" value="1"/>
</dbReference>
<dbReference type="OrthoDB" id="9769565at2"/>
<dbReference type="RefSeq" id="WP_066919595.1">
    <property type="nucleotide sequence ID" value="NZ_CP011971.1"/>
</dbReference>
<comment type="pathway">
    <text evidence="2">Cofactor biosynthesis; ubiquinone biosynthesis.</text>
</comment>
<dbReference type="PROSITE" id="PS51257">
    <property type="entry name" value="PROKAR_LIPOPROTEIN"/>
    <property type="match status" value="1"/>
</dbReference>
<evidence type="ECO:0000256" key="1">
    <source>
        <dbReference type="ARBA" id="ARBA00001974"/>
    </source>
</evidence>
<dbReference type="Gene3D" id="3.50.50.60">
    <property type="entry name" value="FAD/NAD(P)-binding domain"/>
    <property type="match status" value="2"/>
</dbReference>
<dbReference type="UniPathway" id="UPA00232"/>
<organism evidence="11 12">
    <name type="scientific">Steroidobacter denitrificans</name>
    <dbReference type="NCBI Taxonomy" id="465721"/>
    <lineage>
        <taxon>Bacteria</taxon>
        <taxon>Pseudomonadati</taxon>
        <taxon>Pseudomonadota</taxon>
        <taxon>Gammaproteobacteria</taxon>
        <taxon>Steroidobacterales</taxon>
        <taxon>Steroidobacteraceae</taxon>
        <taxon>Steroidobacter</taxon>
    </lineage>
</organism>
<proteinExistence type="inferred from homology"/>
<feature type="domain" description="FAD-binding" evidence="10">
    <location>
        <begin position="154"/>
        <end position="338"/>
    </location>
</feature>
<evidence type="ECO:0000256" key="4">
    <source>
        <dbReference type="ARBA" id="ARBA00022630"/>
    </source>
</evidence>
<keyword evidence="7" id="KW-0503">Monooxygenase</keyword>
<keyword evidence="5" id="KW-0274">FAD</keyword>
<evidence type="ECO:0000256" key="3">
    <source>
        <dbReference type="ARBA" id="ARBA00005349"/>
    </source>
</evidence>
<evidence type="ECO:0000313" key="11">
    <source>
        <dbReference type="EMBL" id="AMN46677.1"/>
    </source>
</evidence>
<dbReference type="InterPro" id="IPR036188">
    <property type="entry name" value="FAD/NAD-bd_sf"/>
</dbReference>
<evidence type="ECO:0000256" key="8">
    <source>
        <dbReference type="ARBA" id="ARBA00065734"/>
    </source>
</evidence>
<keyword evidence="9" id="KW-0472">Membrane</keyword>
<evidence type="ECO:0000313" key="12">
    <source>
        <dbReference type="Proteomes" id="UP000070250"/>
    </source>
</evidence>
<evidence type="ECO:0000256" key="5">
    <source>
        <dbReference type="ARBA" id="ARBA00022827"/>
    </source>
</evidence>
<feature type="transmembrane region" description="Helical" evidence="9">
    <location>
        <begin position="6"/>
        <end position="26"/>
    </location>
</feature>
<reference evidence="11 12" key="1">
    <citation type="submission" date="2015-06" db="EMBL/GenBank/DDBJ databases">
        <title>A Comprehensive Approach to Explore the Metabolic and Phylogenetic Diversity of Bacterial Steroid Degradation in the Environment: Testosterone as an Example.</title>
        <authorList>
            <person name="Yang F.-C."/>
            <person name="Chen Y.-L."/>
            <person name="Yu C.-P."/>
            <person name="Tang S.-L."/>
            <person name="Wang P.-H."/>
            <person name="Ismail W."/>
            <person name="Wang C.-H."/>
            <person name="Yang C.-Y."/>
            <person name="Chiang Y.-R."/>
        </authorList>
    </citation>
    <scope>NUCLEOTIDE SEQUENCE [LARGE SCALE GENOMIC DNA]</scope>
    <source>
        <strain evidence="11 12">DSM 18526</strain>
    </source>
</reference>
<keyword evidence="4" id="KW-0285">Flavoprotein</keyword>
<dbReference type="GO" id="GO:0016705">
    <property type="term" value="F:oxidoreductase activity, acting on paired donors, with incorporation or reduction of molecular oxygen"/>
    <property type="evidence" value="ECO:0007669"/>
    <property type="project" value="InterPro"/>
</dbReference>
<dbReference type="InterPro" id="IPR051205">
    <property type="entry name" value="UbiH/COQ6_monooxygenase"/>
</dbReference>
<dbReference type="EMBL" id="CP011971">
    <property type="protein sequence ID" value="AMN46677.1"/>
    <property type="molecule type" value="Genomic_DNA"/>
</dbReference>